<dbReference type="Proteomes" id="UP000297407">
    <property type="component" value="Unassembled WGS sequence"/>
</dbReference>
<evidence type="ECO:0000259" key="7">
    <source>
        <dbReference type="PROSITE" id="PS51007"/>
    </source>
</evidence>
<dbReference type="AlphaFoldDB" id="A0A4Z0LCW7"/>
<dbReference type="GO" id="GO:0009055">
    <property type="term" value="F:electron transfer activity"/>
    <property type="evidence" value="ECO:0007669"/>
    <property type="project" value="InterPro"/>
</dbReference>
<evidence type="ECO:0000256" key="4">
    <source>
        <dbReference type="ARBA" id="ARBA00022982"/>
    </source>
</evidence>
<dbReference type="GO" id="GO:0005506">
    <property type="term" value="F:iron ion binding"/>
    <property type="evidence" value="ECO:0007669"/>
    <property type="project" value="InterPro"/>
</dbReference>
<reference evidence="8 9" key="1">
    <citation type="submission" date="2019-04" db="EMBL/GenBank/DDBJ databases">
        <title>Flavobacterium sp. strain DS2-A Genome sequencing and assembly.</title>
        <authorList>
            <person name="Kim I."/>
        </authorList>
    </citation>
    <scope>NUCLEOTIDE SEQUENCE [LARGE SCALE GENOMIC DNA]</scope>
    <source>
        <strain evidence="8 9">DS2-A</strain>
    </source>
</reference>
<name>A0A4Z0LCW7_9FLAO</name>
<keyword evidence="2 6" id="KW-0349">Heme</keyword>
<accession>A0A4Z0LCW7</accession>
<evidence type="ECO:0000256" key="5">
    <source>
        <dbReference type="ARBA" id="ARBA00023004"/>
    </source>
</evidence>
<comment type="caution">
    <text evidence="8">The sequence shown here is derived from an EMBL/GenBank/DDBJ whole genome shotgun (WGS) entry which is preliminary data.</text>
</comment>
<evidence type="ECO:0000256" key="2">
    <source>
        <dbReference type="ARBA" id="ARBA00022617"/>
    </source>
</evidence>
<dbReference type="EMBL" id="SRLH01000001">
    <property type="protein sequence ID" value="TGD59718.1"/>
    <property type="molecule type" value="Genomic_DNA"/>
</dbReference>
<keyword evidence="5 6" id="KW-0408">Iron</keyword>
<feature type="domain" description="Cytochrome c" evidence="7">
    <location>
        <begin position="20"/>
        <end position="95"/>
    </location>
</feature>
<organism evidence="8 9">
    <name type="scientific">Flavobacterium humi</name>
    <dbReference type="NCBI Taxonomy" id="2562683"/>
    <lineage>
        <taxon>Bacteria</taxon>
        <taxon>Pseudomonadati</taxon>
        <taxon>Bacteroidota</taxon>
        <taxon>Flavobacteriia</taxon>
        <taxon>Flavobacteriales</taxon>
        <taxon>Flavobacteriaceae</taxon>
        <taxon>Flavobacterium</taxon>
    </lineage>
</organism>
<dbReference type="Pfam" id="PF13442">
    <property type="entry name" value="Cytochrome_CBB3"/>
    <property type="match status" value="1"/>
</dbReference>
<keyword evidence="1" id="KW-0813">Transport</keyword>
<evidence type="ECO:0000256" key="1">
    <source>
        <dbReference type="ARBA" id="ARBA00022448"/>
    </source>
</evidence>
<dbReference type="InterPro" id="IPR008168">
    <property type="entry name" value="Cyt_C_IC"/>
</dbReference>
<dbReference type="InterPro" id="IPR036909">
    <property type="entry name" value="Cyt_c-like_dom_sf"/>
</dbReference>
<protein>
    <submittedName>
        <fullName evidence="8">Cytochrome c</fullName>
    </submittedName>
</protein>
<proteinExistence type="predicted"/>
<keyword evidence="3 6" id="KW-0479">Metal-binding</keyword>
<dbReference type="OrthoDB" id="9794322at2"/>
<dbReference type="SUPFAM" id="SSF46626">
    <property type="entry name" value="Cytochrome c"/>
    <property type="match status" value="1"/>
</dbReference>
<keyword evidence="4" id="KW-0249">Electron transport</keyword>
<dbReference type="PROSITE" id="PS51007">
    <property type="entry name" value="CYTC"/>
    <property type="match status" value="1"/>
</dbReference>
<evidence type="ECO:0000313" key="8">
    <source>
        <dbReference type="EMBL" id="TGD59718.1"/>
    </source>
</evidence>
<dbReference type="Gene3D" id="1.10.760.10">
    <property type="entry name" value="Cytochrome c-like domain"/>
    <property type="match status" value="1"/>
</dbReference>
<gene>
    <name evidence="8" type="ORF">E4635_01930</name>
</gene>
<keyword evidence="9" id="KW-1185">Reference proteome</keyword>
<dbReference type="PRINTS" id="PR00605">
    <property type="entry name" value="CYTCHROMECIC"/>
</dbReference>
<sequence>MKTLLLLILWGTIGNHTTTTGPGDGRIIFENECAKCHGLDGTKGRFGAKNLQKSKLTDAEYLKIVSNGRFIMPAWKKRLTGEQINQVINYIKELKK</sequence>
<dbReference type="InterPro" id="IPR009056">
    <property type="entry name" value="Cyt_c-like_dom"/>
</dbReference>
<dbReference type="RefSeq" id="WP_135524925.1">
    <property type="nucleotide sequence ID" value="NZ_SRLH01000001.1"/>
</dbReference>
<evidence type="ECO:0000256" key="3">
    <source>
        <dbReference type="ARBA" id="ARBA00022723"/>
    </source>
</evidence>
<evidence type="ECO:0000313" key="9">
    <source>
        <dbReference type="Proteomes" id="UP000297407"/>
    </source>
</evidence>
<evidence type="ECO:0000256" key="6">
    <source>
        <dbReference type="PROSITE-ProRule" id="PRU00433"/>
    </source>
</evidence>
<dbReference type="GO" id="GO:0020037">
    <property type="term" value="F:heme binding"/>
    <property type="evidence" value="ECO:0007669"/>
    <property type="project" value="InterPro"/>
</dbReference>